<name>A0A5M8FNF1_9GAMM</name>
<feature type="transmembrane region" description="Helical" evidence="2">
    <location>
        <begin position="353"/>
        <end position="375"/>
    </location>
</feature>
<proteinExistence type="predicted"/>
<keyword evidence="2" id="KW-1133">Transmembrane helix</keyword>
<dbReference type="InterPro" id="IPR007498">
    <property type="entry name" value="PqiA-like"/>
</dbReference>
<feature type="compositionally biased region" description="Basic and acidic residues" evidence="1">
    <location>
        <begin position="447"/>
        <end position="456"/>
    </location>
</feature>
<protein>
    <submittedName>
        <fullName evidence="3">Paraquat-inducible protein A</fullName>
    </submittedName>
</protein>
<dbReference type="EMBL" id="VWXX01000005">
    <property type="protein sequence ID" value="KAA6186279.1"/>
    <property type="molecule type" value="Genomic_DNA"/>
</dbReference>
<dbReference type="Pfam" id="PF04403">
    <property type="entry name" value="PqiA"/>
    <property type="match status" value="1"/>
</dbReference>
<reference evidence="3 4" key="1">
    <citation type="submission" date="2019-09" db="EMBL/GenBank/DDBJ databases">
        <title>Whole-genome sequence of the purple sulfur bacterium Thiohalocapsa marina DSM 19078.</title>
        <authorList>
            <person name="Kyndt J.A."/>
            <person name="Meyer T.E."/>
        </authorList>
    </citation>
    <scope>NUCLEOTIDE SEQUENCE [LARGE SCALE GENOMIC DNA]</scope>
    <source>
        <strain evidence="3 4">DSM 19078</strain>
    </source>
</reference>
<feature type="region of interest" description="Disordered" evidence="1">
    <location>
        <begin position="427"/>
        <end position="456"/>
    </location>
</feature>
<organism evidence="3 4">
    <name type="scientific">Thiohalocapsa marina</name>
    <dbReference type="NCBI Taxonomy" id="424902"/>
    <lineage>
        <taxon>Bacteria</taxon>
        <taxon>Pseudomonadati</taxon>
        <taxon>Pseudomonadota</taxon>
        <taxon>Gammaproteobacteria</taxon>
        <taxon>Chromatiales</taxon>
        <taxon>Chromatiaceae</taxon>
        <taxon>Thiohalocapsa</taxon>
    </lineage>
</organism>
<accession>A0A5M8FNF1</accession>
<feature type="transmembrane region" description="Helical" evidence="2">
    <location>
        <begin position="306"/>
        <end position="332"/>
    </location>
</feature>
<gene>
    <name evidence="3" type="ORF">F2Q65_05625</name>
</gene>
<dbReference type="OrthoDB" id="9800207at2"/>
<feature type="transmembrane region" description="Helical" evidence="2">
    <location>
        <begin position="395"/>
        <end position="415"/>
    </location>
</feature>
<comment type="caution">
    <text evidence="3">The sequence shown here is derived from an EMBL/GenBank/DDBJ whole genome shotgun (WGS) entry which is preliminary data.</text>
</comment>
<evidence type="ECO:0000313" key="3">
    <source>
        <dbReference type="EMBL" id="KAA6186279.1"/>
    </source>
</evidence>
<evidence type="ECO:0000256" key="2">
    <source>
        <dbReference type="SAM" id="Phobius"/>
    </source>
</evidence>
<keyword evidence="2" id="KW-0812">Transmembrane</keyword>
<sequence length="456" mass="49729">MRVFAGLVGLGLLLAAVLLSVTLIGDLRALQQTRTDLAELRDVRYGLLNAEVWVDQLADVLARRIDGFEVTDANRPTLKRNVQVVLDRLLLEIEASLRRRNSAGDDWLERMQGTLRQGVQDFLVDFDDLRARVPQYADALLDELNRPATREEIKTQLLAAIETTATATLSRTDTEALEQVLANRNCAGVAGCIARLEAAARNLEHSARSGALQVALAVTCLFALVVLPRRAALPPEAMGLLTAATLVLLVVGVWTPMIEVEARIAELRFDLLGEDIVFSDQVLYFQSKSILDVVAVLLATRAADMILVAVLITLFSLVFPTAKMVCGFLYYFDLRRLRRNPLVGFFALRSGKWSMADVLVVAMLMAYIGFSGLVTSQLSSIARSGRDVDVITTNGTSLEIGFFMFLGFVLASLVLSTRLEAHAHPAAEPHAGADTGPHTSPHAGPHTKRETGTTGR</sequence>
<feature type="transmembrane region" description="Helical" evidence="2">
    <location>
        <begin position="210"/>
        <end position="227"/>
    </location>
</feature>
<evidence type="ECO:0000256" key="1">
    <source>
        <dbReference type="SAM" id="MobiDB-lite"/>
    </source>
</evidence>
<keyword evidence="2" id="KW-0472">Membrane</keyword>
<keyword evidence="4" id="KW-1185">Reference proteome</keyword>
<dbReference type="RefSeq" id="WP_150091274.1">
    <property type="nucleotide sequence ID" value="NZ_JBFUOH010000027.1"/>
</dbReference>
<dbReference type="AlphaFoldDB" id="A0A5M8FNF1"/>
<evidence type="ECO:0000313" key="4">
    <source>
        <dbReference type="Proteomes" id="UP000322981"/>
    </source>
</evidence>
<feature type="transmembrane region" description="Helical" evidence="2">
    <location>
        <begin position="239"/>
        <end position="258"/>
    </location>
</feature>
<dbReference type="Proteomes" id="UP000322981">
    <property type="component" value="Unassembled WGS sequence"/>
</dbReference>